<keyword evidence="5" id="KW-1185">Reference proteome</keyword>
<comment type="caution">
    <text evidence="4">The sequence shown here is derived from an EMBL/GenBank/DDBJ whole genome shotgun (WGS) entry which is preliminary data.</text>
</comment>
<dbReference type="GO" id="GO:0016787">
    <property type="term" value="F:hydrolase activity"/>
    <property type="evidence" value="ECO:0007669"/>
    <property type="project" value="UniProtKB-KW"/>
</dbReference>
<name>A0A507AM50_9PEZI</name>
<dbReference type="OrthoDB" id="408373at2759"/>
<protein>
    <recommendedName>
        <fullName evidence="3">AB hydrolase-1 domain-containing protein</fullName>
    </recommendedName>
</protein>
<organism evidence="4 5">
    <name type="scientific">Thyridium curvatum</name>
    <dbReference type="NCBI Taxonomy" id="1093900"/>
    <lineage>
        <taxon>Eukaryota</taxon>
        <taxon>Fungi</taxon>
        <taxon>Dikarya</taxon>
        <taxon>Ascomycota</taxon>
        <taxon>Pezizomycotina</taxon>
        <taxon>Sordariomycetes</taxon>
        <taxon>Sordariomycetidae</taxon>
        <taxon>Thyridiales</taxon>
        <taxon>Thyridiaceae</taxon>
        <taxon>Thyridium</taxon>
    </lineage>
</organism>
<dbReference type="EMBL" id="SKBQ01000053">
    <property type="protein sequence ID" value="TPX10862.1"/>
    <property type="molecule type" value="Genomic_DNA"/>
</dbReference>
<evidence type="ECO:0000259" key="3">
    <source>
        <dbReference type="Pfam" id="PF00561"/>
    </source>
</evidence>
<comment type="similarity">
    <text evidence="2">Belongs to the AB hydrolase superfamily. Epoxide hydrolase family.</text>
</comment>
<dbReference type="PANTHER" id="PTHR43329">
    <property type="entry name" value="EPOXIDE HYDROLASE"/>
    <property type="match status" value="1"/>
</dbReference>
<dbReference type="InParanoid" id="A0A507AM50"/>
<keyword evidence="1" id="KW-0378">Hydrolase</keyword>
<dbReference type="PRINTS" id="PR00412">
    <property type="entry name" value="EPOXHYDRLASE"/>
</dbReference>
<dbReference type="Proteomes" id="UP000319257">
    <property type="component" value="Unassembled WGS sequence"/>
</dbReference>
<gene>
    <name evidence="4" type="ORF">E0L32_008251</name>
</gene>
<dbReference type="InterPro" id="IPR000073">
    <property type="entry name" value="AB_hydrolase_1"/>
</dbReference>
<proteinExistence type="inferred from homology"/>
<dbReference type="InterPro" id="IPR000639">
    <property type="entry name" value="Epox_hydrolase-like"/>
</dbReference>
<evidence type="ECO:0000256" key="1">
    <source>
        <dbReference type="ARBA" id="ARBA00022801"/>
    </source>
</evidence>
<feature type="domain" description="AB hydrolase-1" evidence="3">
    <location>
        <begin position="39"/>
        <end position="313"/>
    </location>
</feature>
<dbReference type="STRING" id="1093900.A0A507AM50"/>
<dbReference type="Pfam" id="PF00561">
    <property type="entry name" value="Abhydrolase_1"/>
    <property type="match status" value="1"/>
</dbReference>
<sequence length="337" mass="36996">MAPDKLTPSDQRVQHGTAALNGKTYHYLHGKPEGEHTGTVLLIHGFPDLSFGWRYQIPYLLSLGLQVIAPDLPGFGRSDAPAALEQYGFKTLSADMAALAAQLAPGEQVILGGHDWGGFAVWRIALWQPALVRAVFSVCTPYAPPLPVYVDVDALAARLPNFGYQRQFAGDDIVARIASPQRIRQFLTALQGGRTPAGEPGFSTAEGVLYDRVDALRPARVMSGEEMDYYVAEYARNGMRGPTNWYRTRKVNYDDEVELLKEGPPRIRVPSMIVLAENDPAIPPALANGMEKHFDDLTKRTVPGSHWVLWSHPEQVNAEIGEFVKKVLAAGDPKASL</sequence>
<reference evidence="4 5" key="1">
    <citation type="submission" date="2019-06" db="EMBL/GenBank/DDBJ databases">
        <title>Draft genome sequence of the filamentous fungus Phialemoniopsis curvata isolated from diesel fuel.</title>
        <authorList>
            <person name="Varaljay V.A."/>
            <person name="Lyon W.J."/>
            <person name="Crouch A.L."/>
            <person name="Drake C.E."/>
            <person name="Hollomon J.M."/>
            <person name="Nadeau L.J."/>
            <person name="Nunn H.S."/>
            <person name="Stevenson B.S."/>
            <person name="Bojanowski C.L."/>
            <person name="Crookes-Goodson W.J."/>
        </authorList>
    </citation>
    <scope>NUCLEOTIDE SEQUENCE [LARGE SCALE GENOMIC DNA]</scope>
    <source>
        <strain evidence="4 5">D216</strain>
    </source>
</reference>
<dbReference type="GeneID" id="41975698"/>
<dbReference type="SUPFAM" id="SSF53474">
    <property type="entry name" value="alpha/beta-Hydrolases"/>
    <property type="match status" value="1"/>
</dbReference>
<dbReference type="AlphaFoldDB" id="A0A507AM50"/>
<dbReference type="RefSeq" id="XP_030992573.1">
    <property type="nucleotide sequence ID" value="XM_031143085.1"/>
</dbReference>
<dbReference type="InterPro" id="IPR029058">
    <property type="entry name" value="AB_hydrolase_fold"/>
</dbReference>
<evidence type="ECO:0000313" key="5">
    <source>
        <dbReference type="Proteomes" id="UP000319257"/>
    </source>
</evidence>
<evidence type="ECO:0000313" key="4">
    <source>
        <dbReference type="EMBL" id="TPX10862.1"/>
    </source>
</evidence>
<accession>A0A507AM50</accession>
<dbReference type="Gene3D" id="3.40.50.1820">
    <property type="entry name" value="alpha/beta hydrolase"/>
    <property type="match status" value="1"/>
</dbReference>
<evidence type="ECO:0000256" key="2">
    <source>
        <dbReference type="ARBA" id="ARBA00038334"/>
    </source>
</evidence>